<sequence length="910" mass="99219">MMARKSMKKDSLRNSPEAWIQVLEKSAESLLQVSSDWRALSSDTAAASDIEALQRRETSLRECLKRCPWGDPASTASAPRHQSSDALVSAHGLATRAALRCEEEKLSFLLRQEKAKAAKAKGAEAKEDEAAARLLSRLGLQRFRLFDIEGAHAALTSAARLQGSDIHLDHQLLEYSTKLLAARSLKFLSADELLQLEELKLVRERLLAASYTESTVMEGAGVACLTEFVLARSDGLLEQRLQIWQQKPGSRTARASTADLVRLFLLHRAIPVSRVAGLLGQDVHDLLLRLQILCKIDEETSRLLRLTTQEPCEPCVFASVAIWPVEGDLLVATDFESTCFSDDTEPVMYLSEDSLALAAAAPRRPCRRLLDLCCGSGIQGIVALRHYATRAVFVDANPRAVGFTRFNLALNGLLGRCDGLLQKDLRCEGLGKSSLFDAILVNPPFMPNPKNIATGASLLFGNGGDCGEEVLSAAVRLASCHLAADGCLAAVSKVPNVLHFPTRLKSWWSADCQRASAWVFHGAKTPARQYMPTAISSGVEPARYQEALSQQGITDLSQAVLLVRVGSGSTSGLEVHLMETASSKLWLQTSFLQSLPATVEAAQLKGLELVATTWVLQEDYKLKGCDKGYELLLGMLLVELEAVVPCVCSNGMIVIGTLLVLPSTGIRTRGNYPTPRHGQRNTDFVKKFPAQGLSREQAADRIHKFLSATQDWMLSQVLVFAAEADEGRKTSHAHTSKSAEVDLQYFRVKNRFGKVPAEQITCPPVRHGVIGPDGGWVGFDNLGVPPVWLPRCLGVNVDTSLLHLAVEQLHSMDKFKAPRDKMVCIGNSCRVAWAFRPTVAQDLADIRSVESAVAFIKDAGHKVLDVSEEEFKQLCSEQRSLAAKGYAANGAASTPQEAATAAEKAWWLQV</sequence>
<gene>
    <name evidence="5" type="ORF">AK812_SmicGene19578</name>
</gene>
<feature type="domain" description="Methyltransferase small" evidence="4">
    <location>
        <begin position="357"/>
        <end position="449"/>
    </location>
</feature>
<evidence type="ECO:0000256" key="3">
    <source>
        <dbReference type="ARBA" id="ARBA00022691"/>
    </source>
</evidence>
<keyword evidence="1" id="KW-0489">Methyltransferase</keyword>
<dbReference type="SUPFAM" id="SSF109993">
    <property type="entry name" value="VPS9 domain"/>
    <property type="match status" value="1"/>
</dbReference>
<dbReference type="InterPro" id="IPR007848">
    <property type="entry name" value="Small_mtfrase_dom"/>
</dbReference>
<evidence type="ECO:0000259" key="4">
    <source>
        <dbReference type="Pfam" id="PF05175"/>
    </source>
</evidence>
<dbReference type="SUPFAM" id="SSF53335">
    <property type="entry name" value="S-adenosyl-L-methionine-dependent methyltransferases"/>
    <property type="match status" value="1"/>
</dbReference>
<dbReference type="PANTHER" id="PTHR45875:SF1">
    <property type="entry name" value="METHYLTRANSFERASE N6AMT1"/>
    <property type="match status" value="1"/>
</dbReference>
<dbReference type="InterPro" id="IPR029063">
    <property type="entry name" value="SAM-dependent_MTases_sf"/>
</dbReference>
<dbReference type="OrthoDB" id="300289at2759"/>
<dbReference type="GO" id="GO:0035657">
    <property type="term" value="C:eRF1 methyltransferase complex"/>
    <property type="evidence" value="ECO:0007669"/>
    <property type="project" value="TreeGrafter"/>
</dbReference>
<keyword evidence="6" id="KW-1185">Reference proteome</keyword>
<evidence type="ECO:0000256" key="1">
    <source>
        <dbReference type="ARBA" id="ARBA00022603"/>
    </source>
</evidence>
<name>A0A1Q9DS48_SYMMI</name>
<reference evidence="5 6" key="1">
    <citation type="submission" date="2016-02" db="EMBL/GenBank/DDBJ databases">
        <title>Genome analysis of coral dinoflagellate symbionts highlights evolutionary adaptations to a symbiotic lifestyle.</title>
        <authorList>
            <person name="Aranda M."/>
            <person name="Li Y."/>
            <person name="Liew Y.J."/>
            <person name="Baumgarten S."/>
            <person name="Simakov O."/>
            <person name="Wilson M."/>
            <person name="Piel J."/>
            <person name="Ashoor H."/>
            <person name="Bougouffa S."/>
            <person name="Bajic V.B."/>
            <person name="Ryu T."/>
            <person name="Ravasi T."/>
            <person name="Bayer T."/>
            <person name="Micklem G."/>
            <person name="Kim H."/>
            <person name="Bhak J."/>
            <person name="Lajeunesse T.C."/>
            <person name="Voolstra C.R."/>
        </authorList>
    </citation>
    <scope>NUCLEOTIDE SEQUENCE [LARGE SCALE GENOMIC DNA]</scope>
    <source>
        <strain evidence="5 6">CCMP2467</strain>
    </source>
</reference>
<protein>
    <recommendedName>
        <fullName evidence="4">Methyltransferase small domain-containing protein</fullName>
    </recommendedName>
</protein>
<evidence type="ECO:0000313" key="5">
    <source>
        <dbReference type="EMBL" id="OLP98005.1"/>
    </source>
</evidence>
<dbReference type="CDD" id="cd02440">
    <property type="entry name" value="AdoMet_MTases"/>
    <property type="match status" value="1"/>
</dbReference>
<dbReference type="GO" id="GO:0032259">
    <property type="term" value="P:methylation"/>
    <property type="evidence" value="ECO:0007669"/>
    <property type="project" value="UniProtKB-KW"/>
</dbReference>
<dbReference type="GO" id="GO:0008276">
    <property type="term" value="F:protein methyltransferase activity"/>
    <property type="evidence" value="ECO:0007669"/>
    <property type="project" value="TreeGrafter"/>
</dbReference>
<dbReference type="PANTHER" id="PTHR45875">
    <property type="entry name" value="METHYLTRANSFERASE N6AMT1"/>
    <property type="match status" value="1"/>
</dbReference>
<evidence type="ECO:0000256" key="2">
    <source>
        <dbReference type="ARBA" id="ARBA00022679"/>
    </source>
</evidence>
<proteinExistence type="predicted"/>
<dbReference type="GO" id="GO:0008757">
    <property type="term" value="F:S-adenosylmethionine-dependent methyltransferase activity"/>
    <property type="evidence" value="ECO:0007669"/>
    <property type="project" value="TreeGrafter"/>
</dbReference>
<keyword evidence="2" id="KW-0808">Transferase</keyword>
<accession>A0A1Q9DS48</accession>
<evidence type="ECO:0000313" key="6">
    <source>
        <dbReference type="Proteomes" id="UP000186817"/>
    </source>
</evidence>
<organism evidence="5 6">
    <name type="scientific">Symbiodinium microadriaticum</name>
    <name type="common">Dinoflagellate</name>
    <name type="synonym">Zooxanthella microadriatica</name>
    <dbReference type="NCBI Taxonomy" id="2951"/>
    <lineage>
        <taxon>Eukaryota</taxon>
        <taxon>Sar</taxon>
        <taxon>Alveolata</taxon>
        <taxon>Dinophyceae</taxon>
        <taxon>Suessiales</taxon>
        <taxon>Symbiodiniaceae</taxon>
        <taxon>Symbiodinium</taxon>
    </lineage>
</organism>
<comment type="caution">
    <text evidence="5">The sequence shown here is derived from an EMBL/GenBank/DDBJ whole genome shotgun (WGS) entry which is preliminary data.</text>
</comment>
<dbReference type="AlphaFoldDB" id="A0A1Q9DS48"/>
<dbReference type="Proteomes" id="UP000186817">
    <property type="component" value="Unassembled WGS sequence"/>
</dbReference>
<dbReference type="EMBL" id="LSRX01000412">
    <property type="protein sequence ID" value="OLP98005.1"/>
    <property type="molecule type" value="Genomic_DNA"/>
</dbReference>
<dbReference type="Pfam" id="PF05175">
    <property type="entry name" value="MTS"/>
    <property type="match status" value="1"/>
</dbReference>
<dbReference type="InterPro" id="IPR037191">
    <property type="entry name" value="VPS9_dom_sf"/>
</dbReference>
<dbReference type="Gene3D" id="3.40.50.150">
    <property type="entry name" value="Vaccinia Virus protein VP39"/>
    <property type="match status" value="1"/>
</dbReference>
<dbReference type="InterPro" id="IPR052190">
    <property type="entry name" value="Euk-Arch_PrmC-MTase"/>
</dbReference>
<keyword evidence="3" id="KW-0949">S-adenosyl-L-methionine</keyword>